<dbReference type="Proteomes" id="UP000807850">
    <property type="component" value="Unassembled WGS sequence"/>
</dbReference>
<dbReference type="AlphaFoldDB" id="A0A9D6L3W2"/>
<protein>
    <submittedName>
        <fullName evidence="2">Uncharacterized protein</fullName>
    </submittedName>
</protein>
<dbReference type="EMBL" id="JACQAY010000103">
    <property type="protein sequence ID" value="MBI3539322.1"/>
    <property type="molecule type" value="Genomic_DNA"/>
</dbReference>
<evidence type="ECO:0000313" key="2">
    <source>
        <dbReference type="EMBL" id="MBI3539322.1"/>
    </source>
</evidence>
<feature type="transmembrane region" description="Helical" evidence="1">
    <location>
        <begin position="105"/>
        <end position="126"/>
    </location>
</feature>
<feature type="transmembrane region" description="Helical" evidence="1">
    <location>
        <begin position="40"/>
        <end position="59"/>
    </location>
</feature>
<keyword evidence="1" id="KW-0472">Membrane</keyword>
<name>A0A9D6L3W2_UNCEI</name>
<proteinExistence type="predicted"/>
<gene>
    <name evidence="2" type="ORF">HY076_03510</name>
</gene>
<accession>A0A9D6L3W2</accession>
<evidence type="ECO:0000313" key="3">
    <source>
        <dbReference type="Proteomes" id="UP000807850"/>
    </source>
</evidence>
<feature type="transmembrane region" description="Helical" evidence="1">
    <location>
        <begin position="71"/>
        <end position="93"/>
    </location>
</feature>
<sequence>MSAGVALVHLASIAIGAPAYRYLGVGEIIADLARRGSPLVAMVSAVLGLVSAMFALYALSGAGVLRPLPLLRTGLVAIGLGHALSGAIGIPQILQLGAETRPPAFRSAVFSGVNLTIGLLYLIGVARRWKALSIMGAP</sequence>
<keyword evidence="1" id="KW-1133">Transmembrane helix</keyword>
<organism evidence="2 3">
    <name type="scientific">Eiseniibacteriota bacterium</name>
    <dbReference type="NCBI Taxonomy" id="2212470"/>
    <lineage>
        <taxon>Bacteria</taxon>
        <taxon>Candidatus Eiseniibacteriota</taxon>
    </lineage>
</organism>
<evidence type="ECO:0000256" key="1">
    <source>
        <dbReference type="SAM" id="Phobius"/>
    </source>
</evidence>
<reference evidence="2" key="1">
    <citation type="submission" date="2020-07" db="EMBL/GenBank/DDBJ databases">
        <title>Huge and variable diversity of episymbiotic CPR bacteria and DPANN archaea in groundwater ecosystems.</title>
        <authorList>
            <person name="He C.Y."/>
            <person name="Keren R."/>
            <person name="Whittaker M."/>
            <person name="Farag I.F."/>
            <person name="Doudna J."/>
            <person name="Cate J.H.D."/>
            <person name="Banfield J.F."/>
        </authorList>
    </citation>
    <scope>NUCLEOTIDE SEQUENCE</scope>
    <source>
        <strain evidence="2">NC_groundwater_928_Pr1_S-0.2um_72_17</strain>
    </source>
</reference>
<comment type="caution">
    <text evidence="2">The sequence shown here is derived from an EMBL/GenBank/DDBJ whole genome shotgun (WGS) entry which is preliminary data.</text>
</comment>
<keyword evidence="1" id="KW-0812">Transmembrane</keyword>